<dbReference type="InterPro" id="IPR037219">
    <property type="entry name" value="Peptidase_M41-like"/>
</dbReference>
<organism evidence="2 3">
    <name type="scientific">Globodera pallida</name>
    <name type="common">Potato cyst nematode worm</name>
    <name type="synonym">Heterodera pallida</name>
    <dbReference type="NCBI Taxonomy" id="36090"/>
    <lineage>
        <taxon>Eukaryota</taxon>
        <taxon>Metazoa</taxon>
        <taxon>Ecdysozoa</taxon>
        <taxon>Nematoda</taxon>
        <taxon>Chromadorea</taxon>
        <taxon>Rhabditida</taxon>
        <taxon>Tylenchina</taxon>
        <taxon>Tylenchomorpha</taxon>
        <taxon>Tylenchoidea</taxon>
        <taxon>Heteroderidae</taxon>
        <taxon>Heteroderinae</taxon>
        <taxon>Globodera</taxon>
    </lineage>
</organism>
<protein>
    <submittedName>
        <fullName evidence="3">Peptidase_M41 domain-containing protein</fullName>
    </submittedName>
</protein>
<sequence length="249" mass="27735">MAAIACGIGAVPSQVLLAVCQVKWDSSFVISRAAASEVVCHVCDFAGYAILDDILIGLLTNCLGIPKEPEWNRDLGLMPRVQITKRQKGARLRAKKMDKFRRGIAEAIRTEEQVPARVAIHETAHTVLLWRHPRIVDVFRHTAIVPRPGEYDGVTRFWERRVVYTRPQLKAKLMMVLTGWAAEELYCGVSIGHVGGDVDDAEDIAEMVCGSAGWGDQRRTRLQLALRKNEVIEEYLESTGPGPAQPYCE</sequence>
<dbReference type="InterPro" id="IPR000642">
    <property type="entry name" value="Peptidase_M41"/>
</dbReference>
<accession>A0A183BXM8</accession>
<dbReference type="GO" id="GO:0004176">
    <property type="term" value="F:ATP-dependent peptidase activity"/>
    <property type="evidence" value="ECO:0007669"/>
    <property type="project" value="InterPro"/>
</dbReference>
<proteinExistence type="predicted"/>
<dbReference type="WBParaSite" id="GPLIN_000536800">
    <property type="protein sequence ID" value="GPLIN_000536800"/>
    <property type="gene ID" value="GPLIN_000536800"/>
</dbReference>
<evidence type="ECO:0000313" key="2">
    <source>
        <dbReference type="Proteomes" id="UP000050741"/>
    </source>
</evidence>
<dbReference type="Proteomes" id="UP000050741">
    <property type="component" value="Unassembled WGS sequence"/>
</dbReference>
<reference evidence="3" key="3">
    <citation type="submission" date="2016-06" db="UniProtKB">
        <authorList>
            <consortium name="WormBaseParasite"/>
        </authorList>
    </citation>
    <scope>IDENTIFICATION</scope>
</reference>
<evidence type="ECO:0000313" key="3">
    <source>
        <dbReference type="WBParaSite" id="GPLIN_000536800"/>
    </source>
</evidence>
<dbReference type="GO" id="GO:0005524">
    <property type="term" value="F:ATP binding"/>
    <property type="evidence" value="ECO:0007669"/>
    <property type="project" value="InterPro"/>
</dbReference>
<dbReference type="AlphaFoldDB" id="A0A183BXM8"/>
<reference evidence="2" key="1">
    <citation type="submission" date="2013-12" db="EMBL/GenBank/DDBJ databases">
        <authorList>
            <person name="Aslett M."/>
        </authorList>
    </citation>
    <scope>NUCLEOTIDE SEQUENCE [LARGE SCALE GENOMIC DNA]</scope>
    <source>
        <strain evidence="2">Lindley</strain>
    </source>
</reference>
<feature type="domain" description="Peptidase M41" evidence="1">
    <location>
        <begin position="116"/>
        <end position="209"/>
    </location>
</feature>
<dbReference type="Pfam" id="PF01434">
    <property type="entry name" value="Peptidase_M41"/>
    <property type="match status" value="1"/>
</dbReference>
<dbReference type="GO" id="GO:0004222">
    <property type="term" value="F:metalloendopeptidase activity"/>
    <property type="evidence" value="ECO:0007669"/>
    <property type="project" value="InterPro"/>
</dbReference>
<dbReference type="Gene3D" id="1.20.58.760">
    <property type="entry name" value="Peptidase M41"/>
    <property type="match status" value="1"/>
</dbReference>
<evidence type="ECO:0000259" key="1">
    <source>
        <dbReference type="Pfam" id="PF01434"/>
    </source>
</evidence>
<dbReference type="SUPFAM" id="SSF140990">
    <property type="entry name" value="FtsH protease domain-like"/>
    <property type="match status" value="1"/>
</dbReference>
<keyword evidence="2" id="KW-1185">Reference proteome</keyword>
<name>A0A183BXM8_GLOPA</name>
<reference evidence="2" key="2">
    <citation type="submission" date="2014-05" db="EMBL/GenBank/DDBJ databases">
        <title>The genome and life-stage specific transcriptomes of Globodera pallida elucidate key aspects of plant parasitism by a cyst nematode.</title>
        <authorList>
            <person name="Cotton J.A."/>
            <person name="Lilley C.J."/>
            <person name="Jones L.M."/>
            <person name="Kikuchi T."/>
            <person name="Reid A.J."/>
            <person name="Thorpe P."/>
            <person name="Tsai I.J."/>
            <person name="Beasley H."/>
            <person name="Blok V."/>
            <person name="Cock P.J.A."/>
            <person name="Van den Akker S.E."/>
            <person name="Holroyd N."/>
            <person name="Hunt M."/>
            <person name="Mantelin S."/>
            <person name="Naghra H."/>
            <person name="Pain A."/>
            <person name="Palomares-Rius J.E."/>
            <person name="Zarowiecki M."/>
            <person name="Berriman M."/>
            <person name="Jones J.T."/>
            <person name="Urwin P.E."/>
        </authorList>
    </citation>
    <scope>NUCLEOTIDE SEQUENCE [LARGE SCALE GENOMIC DNA]</scope>
    <source>
        <strain evidence="2">Lindley</strain>
    </source>
</reference>
<dbReference type="GO" id="GO:0006508">
    <property type="term" value="P:proteolysis"/>
    <property type="evidence" value="ECO:0007669"/>
    <property type="project" value="InterPro"/>
</dbReference>